<dbReference type="PANTHER" id="PTHR30055">
    <property type="entry name" value="HTH-TYPE TRANSCRIPTIONAL REGULATOR RUTR"/>
    <property type="match status" value="1"/>
</dbReference>
<dbReference type="InterPro" id="IPR050109">
    <property type="entry name" value="HTH-type_TetR-like_transc_reg"/>
</dbReference>
<proteinExistence type="predicted"/>
<dbReference type="GO" id="GO:0003700">
    <property type="term" value="F:DNA-binding transcription factor activity"/>
    <property type="evidence" value="ECO:0007669"/>
    <property type="project" value="TreeGrafter"/>
</dbReference>
<evidence type="ECO:0000256" key="3">
    <source>
        <dbReference type="ARBA" id="ARBA00023163"/>
    </source>
</evidence>
<evidence type="ECO:0000256" key="1">
    <source>
        <dbReference type="ARBA" id="ARBA00023015"/>
    </source>
</evidence>
<keyword evidence="7" id="KW-1185">Reference proteome</keyword>
<dbReference type="InterPro" id="IPR036271">
    <property type="entry name" value="Tet_transcr_reg_TetR-rel_C_sf"/>
</dbReference>
<keyword evidence="1" id="KW-0805">Transcription regulation</keyword>
<dbReference type="SUPFAM" id="SSF46689">
    <property type="entry name" value="Homeodomain-like"/>
    <property type="match status" value="1"/>
</dbReference>
<feature type="DNA-binding region" description="H-T-H motif" evidence="4">
    <location>
        <begin position="11"/>
        <end position="30"/>
    </location>
</feature>
<evidence type="ECO:0000313" key="7">
    <source>
        <dbReference type="Proteomes" id="UP000199013"/>
    </source>
</evidence>
<dbReference type="InterPro" id="IPR001647">
    <property type="entry name" value="HTH_TetR"/>
</dbReference>
<evidence type="ECO:0000313" key="6">
    <source>
        <dbReference type="EMBL" id="SBW17770.1"/>
    </source>
</evidence>
<evidence type="ECO:0000256" key="4">
    <source>
        <dbReference type="PROSITE-ProRule" id="PRU00335"/>
    </source>
</evidence>
<evidence type="ECO:0000259" key="5">
    <source>
        <dbReference type="PROSITE" id="PS50977"/>
    </source>
</evidence>
<dbReference type="GO" id="GO:0000976">
    <property type="term" value="F:transcription cis-regulatory region binding"/>
    <property type="evidence" value="ECO:0007669"/>
    <property type="project" value="TreeGrafter"/>
</dbReference>
<dbReference type="Pfam" id="PF00440">
    <property type="entry name" value="TetR_N"/>
    <property type="match status" value="1"/>
</dbReference>
<accession>A0A1C3NTB5</accession>
<protein>
    <submittedName>
        <fullName evidence="6">TetR family transcriptional regulator</fullName>
    </submittedName>
</protein>
<dbReference type="Gene3D" id="1.10.357.10">
    <property type="entry name" value="Tetracycline Repressor, domain 2"/>
    <property type="match status" value="1"/>
</dbReference>
<dbReference type="SUPFAM" id="SSF48498">
    <property type="entry name" value="Tetracyclin repressor-like, C-terminal domain"/>
    <property type="match status" value="1"/>
</dbReference>
<feature type="domain" description="HTH tetR-type" evidence="5">
    <location>
        <begin position="1"/>
        <end position="48"/>
    </location>
</feature>
<dbReference type="Gene3D" id="1.10.10.60">
    <property type="entry name" value="Homeodomain-like"/>
    <property type="match status" value="1"/>
</dbReference>
<gene>
    <name evidence="6" type="ORF">FDG2_0366</name>
</gene>
<evidence type="ECO:0000256" key="2">
    <source>
        <dbReference type="ARBA" id="ARBA00023125"/>
    </source>
</evidence>
<dbReference type="PANTHER" id="PTHR30055:SF234">
    <property type="entry name" value="HTH-TYPE TRANSCRIPTIONAL REGULATOR BETI"/>
    <property type="match status" value="1"/>
</dbReference>
<dbReference type="EMBL" id="FLUV01000157">
    <property type="protein sequence ID" value="SBW17770.1"/>
    <property type="molecule type" value="Genomic_DNA"/>
</dbReference>
<dbReference type="Proteomes" id="UP000199013">
    <property type="component" value="Unassembled WGS sequence"/>
</dbReference>
<dbReference type="AlphaFoldDB" id="A0A1C3NTB5"/>
<dbReference type="InterPro" id="IPR009057">
    <property type="entry name" value="Homeodomain-like_sf"/>
</dbReference>
<keyword evidence="3" id="KW-0804">Transcription</keyword>
<sequence>MFATQGYAGVGIEDIGNAVGITGPSVYNHFPSKLDMLRTAFQRGTAALLMDVSAVYQTSNGAADALRRLVGSYIRFTQAHHDLIGLLITEVEHLPEDERHAARRVQHDYLTEWVHLLRLVHPELDPTAARIRVHAAVAVANDTARTPHLRHNPDVPAAVESICSRLLGL</sequence>
<reference evidence="7" key="1">
    <citation type="submission" date="2016-02" db="EMBL/GenBank/DDBJ databases">
        <authorList>
            <person name="Wibberg D."/>
        </authorList>
    </citation>
    <scope>NUCLEOTIDE SEQUENCE [LARGE SCALE GENOMIC DNA]</scope>
</reference>
<dbReference type="PROSITE" id="PS50977">
    <property type="entry name" value="HTH_TETR_2"/>
    <property type="match status" value="1"/>
</dbReference>
<name>A0A1C3NTB5_9ACTN</name>
<keyword evidence="2 4" id="KW-0238">DNA-binding</keyword>
<organism evidence="6 7">
    <name type="scientific">Candidatus Protofrankia californiensis</name>
    <dbReference type="NCBI Taxonomy" id="1839754"/>
    <lineage>
        <taxon>Bacteria</taxon>
        <taxon>Bacillati</taxon>
        <taxon>Actinomycetota</taxon>
        <taxon>Actinomycetes</taxon>
        <taxon>Frankiales</taxon>
        <taxon>Frankiaceae</taxon>
        <taxon>Protofrankia</taxon>
    </lineage>
</organism>